<reference evidence="1" key="1">
    <citation type="submission" date="2020-02" db="EMBL/GenBank/DDBJ databases">
        <authorList>
            <person name="Meier V. D."/>
        </authorList>
    </citation>
    <scope>NUCLEOTIDE SEQUENCE</scope>
    <source>
        <strain evidence="1">AVDCRST_MAG92</strain>
    </source>
</reference>
<proteinExistence type="predicted"/>
<protein>
    <submittedName>
        <fullName evidence="1">Uncharacterized protein</fullName>
    </submittedName>
</protein>
<dbReference type="AlphaFoldDB" id="A0A6J4HHV1"/>
<dbReference type="EMBL" id="CADCTM010000091">
    <property type="protein sequence ID" value="CAA9222753.1"/>
    <property type="molecule type" value="Genomic_DNA"/>
</dbReference>
<name>A0A6J4HHV1_9CYAN</name>
<accession>A0A6J4HHV1</accession>
<gene>
    <name evidence="1" type="ORF">AVDCRST_MAG92-632</name>
</gene>
<evidence type="ECO:0000313" key="1">
    <source>
        <dbReference type="EMBL" id="CAA9222753.1"/>
    </source>
</evidence>
<sequence length="46" mass="5041">MLSFEQSCSLLLPSQTKLGSYIVLSLPSPSLLTFNGNFFSINFLGK</sequence>
<organism evidence="1">
    <name type="scientific">uncultured Coleofasciculus sp</name>
    <dbReference type="NCBI Taxonomy" id="1267456"/>
    <lineage>
        <taxon>Bacteria</taxon>
        <taxon>Bacillati</taxon>
        <taxon>Cyanobacteriota</taxon>
        <taxon>Cyanophyceae</taxon>
        <taxon>Coleofasciculales</taxon>
        <taxon>Coleofasciculaceae</taxon>
        <taxon>Coleofasciculus</taxon>
        <taxon>environmental samples</taxon>
    </lineage>
</organism>